<proteinExistence type="predicted"/>
<keyword evidence="1" id="KW-0812">Transmembrane</keyword>
<keyword evidence="1" id="KW-0472">Membrane</keyword>
<dbReference type="AlphaFoldDB" id="A0A0W7X7Q4"/>
<protein>
    <submittedName>
        <fullName evidence="2">Uncharacterized protein</fullName>
    </submittedName>
</protein>
<evidence type="ECO:0000256" key="1">
    <source>
        <dbReference type="SAM" id="Phobius"/>
    </source>
</evidence>
<comment type="caution">
    <text evidence="2">The sequence shown here is derived from an EMBL/GenBank/DDBJ whole genome shotgun (WGS) entry which is preliminary data.</text>
</comment>
<keyword evidence="3" id="KW-1185">Reference proteome</keyword>
<name>A0A0W7X7Q4_9ACTN</name>
<evidence type="ECO:0000313" key="2">
    <source>
        <dbReference type="EMBL" id="KUF18879.1"/>
    </source>
</evidence>
<organism evidence="2 3">
    <name type="scientific">Streptomyces silvensis</name>
    <dbReference type="NCBI Taxonomy" id="1765722"/>
    <lineage>
        <taxon>Bacteria</taxon>
        <taxon>Bacillati</taxon>
        <taxon>Actinomycetota</taxon>
        <taxon>Actinomycetes</taxon>
        <taxon>Kitasatosporales</taxon>
        <taxon>Streptomycetaceae</taxon>
        <taxon>Streptomyces</taxon>
    </lineage>
</organism>
<accession>A0A0W7X7Q4</accession>
<gene>
    <name evidence="2" type="ORF">AT728_07550</name>
</gene>
<dbReference type="Proteomes" id="UP000054804">
    <property type="component" value="Unassembled WGS sequence"/>
</dbReference>
<reference evidence="2 3" key="1">
    <citation type="submission" date="2015-12" db="EMBL/GenBank/DDBJ databases">
        <title>Draft genome sequence of Streptomyces silvensis ATCC 53525, a producer of novel hormone antagonists.</title>
        <authorList>
            <person name="Johnston C.W."/>
            <person name="Li Y."/>
            <person name="Magarvey N.A."/>
        </authorList>
    </citation>
    <scope>NUCLEOTIDE SEQUENCE [LARGE SCALE GENOMIC DNA]</scope>
    <source>
        <strain evidence="2 3">ATCC 53525</strain>
    </source>
</reference>
<sequence>MLIRILEAMRRILQIVANVVLVALRLTPGTLALVLSSTSLLIYPVLPTERQRAVRDLLRLIMKWTVGGRP</sequence>
<evidence type="ECO:0000313" key="3">
    <source>
        <dbReference type="Proteomes" id="UP000054804"/>
    </source>
</evidence>
<feature type="transmembrane region" description="Helical" evidence="1">
    <location>
        <begin position="12"/>
        <end position="35"/>
    </location>
</feature>
<keyword evidence="1" id="KW-1133">Transmembrane helix</keyword>
<dbReference type="EMBL" id="LOCL01000029">
    <property type="protein sequence ID" value="KUF18879.1"/>
    <property type="molecule type" value="Genomic_DNA"/>
</dbReference>